<keyword evidence="9" id="KW-1185">Reference proteome</keyword>
<dbReference type="GO" id="GO:0004930">
    <property type="term" value="F:G protein-coupled receptor activity"/>
    <property type="evidence" value="ECO:0007669"/>
    <property type="project" value="UniProtKB-KW"/>
</dbReference>
<keyword evidence="5" id="KW-0472">Membrane</keyword>
<dbReference type="PROSITE" id="PS50262">
    <property type="entry name" value="G_PROTEIN_RECEP_F1_2"/>
    <property type="match status" value="1"/>
</dbReference>
<evidence type="ECO:0000313" key="8">
    <source>
        <dbReference type="EMBL" id="CAB3987654.1"/>
    </source>
</evidence>
<keyword evidence="2" id="KW-0812">Transmembrane</keyword>
<dbReference type="EMBL" id="CACRXK020001211">
    <property type="protein sequence ID" value="CAB3987654.1"/>
    <property type="molecule type" value="Genomic_DNA"/>
</dbReference>
<evidence type="ECO:0000256" key="6">
    <source>
        <dbReference type="ARBA" id="ARBA00023170"/>
    </source>
</evidence>
<keyword evidence="4" id="KW-0297">G-protein coupled receptor</keyword>
<proteinExistence type="predicted"/>
<evidence type="ECO:0000256" key="3">
    <source>
        <dbReference type="ARBA" id="ARBA00022989"/>
    </source>
</evidence>
<dbReference type="SUPFAM" id="SSF81321">
    <property type="entry name" value="Family A G protein-coupled receptor-like"/>
    <property type="match status" value="1"/>
</dbReference>
<keyword evidence="3" id="KW-1133">Transmembrane helix</keyword>
<keyword evidence="7" id="KW-0807">Transducer</keyword>
<sequence>MGKMEYGVFISSITVYVVTVFGILGNILVVVSILNQRYLLKSNYYILVLQLAICDLGVLTINLLEIIVRHSAEEPHFLGSLLYCIFGNLFYVFQVAGVGMMLIISVLRYRATVHPLRPAISRRKLKVFCGLVYIVGFIVGYGTYLPFCFVELNFYWFIRLSIVIVIYNLLPTIFMAVVYYKIGRALLKQSRHMKRVCPDAVRRRHIRDRRTFLVCLGTVLSFGIGIFPISVWYIFTLAHEYNSIEKYVWMFIVGVVLRLAGSYSANPVIYGILDKKLLTFWKDCRKNTLRPQEQPVICETTL</sequence>
<dbReference type="InterPro" id="IPR017452">
    <property type="entry name" value="GPCR_Rhodpsn_7TM"/>
</dbReference>
<dbReference type="OrthoDB" id="5951670at2759"/>
<keyword evidence="6 8" id="KW-0675">Receptor</keyword>
<dbReference type="Proteomes" id="UP001152795">
    <property type="component" value="Unassembled WGS sequence"/>
</dbReference>
<gene>
    <name evidence="8" type="ORF">PACLA_8A067166</name>
</gene>
<dbReference type="Gene3D" id="1.20.1070.10">
    <property type="entry name" value="Rhodopsin 7-helix transmembrane proteins"/>
    <property type="match status" value="1"/>
</dbReference>
<evidence type="ECO:0000256" key="1">
    <source>
        <dbReference type="ARBA" id="ARBA00004141"/>
    </source>
</evidence>
<protein>
    <submittedName>
        <fullName evidence="8">Substance-K receptor</fullName>
    </submittedName>
</protein>
<dbReference type="PANTHER" id="PTHR45695">
    <property type="entry name" value="LEUCOKININ RECEPTOR-RELATED"/>
    <property type="match status" value="1"/>
</dbReference>
<dbReference type="Pfam" id="PF00001">
    <property type="entry name" value="7tm_1"/>
    <property type="match status" value="1"/>
</dbReference>
<accession>A0A7D9DJR4</accession>
<evidence type="ECO:0000256" key="7">
    <source>
        <dbReference type="ARBA" id="ARBA00023224"/>
    </source>
</evidence>
<evidence type="ECO:0000256" key="2">
    <source>
        <dbReference type="ARBA" id="ARBA00022692"/>
    </source>
</evidence>
<reference evidence="8" key="1">
    <citation type="submission" date="2020-04" db="EMBL/GenBank/DDBJ databases">
        <authorList>
            <person name="Alioto T."/>
            <person name="Alioto T."/>
            <person name="Gomez Garrido J."/>
        </authorList>
    </citation>
    <scope>NUCLEOTIDE SEQUENCE</scope>
    <source>
        <strain evidence="8">A484AB</strain>
    </source>
</reference>
<dbReference type="AlphaFoldDB" id="A0A7D9DJR4"/>
<dbReference type="PANTHER" id="PTHR45695:SF9">
    <property type="entry name" value="LEUCOKININ RECEPTOR"/>
    <property type="match status" value="1"/>
</dbReference>
<name>A0A7D9DJR4_PARCT</name>
<organism evidence="8 9">
    <name type="scientific">Paramuricea clavata</name>
    <name type="common">Red gorgonian</name>
    <name type="synonym">Violescent sea-whip</name>
    <dbReference type="NCBI Taxonomy" id="317549"/>
    <lineage>
        <taxon>Eukaryota</taxon>
        <taxon>Metazoa</taxon>
        <taxon>Cnidaria</taxon>
        <taxon>Anthozoa</taxon>
        <taxon>Octocorallia</taxon>
        <taxon>Malacalcyonacea</taxon>
        <taxon>Plexauridae</taxon>
        <taxon>Paramuricea</taxon>
    </lineage>
</organism>
<evidence type="ECO:0000256" key="4">
    <source>
        <dbReference type="ARBA" id="ARBA00023040"/>
    </source>
</evidence>
<dbReference type="GO" id="GO:0005886">
    <property type="term" value="C:plasma membrane"/>
    <property type="evidence" value="ECO:0007669"/>
    <property type="project" value="TreeGrafter"/>
</dbReference>
<comment type="subcellular location">
    <subcellularLocation>
        <location evidence="1">Membrane</location>
        <topology evidence="1">Multi-pass membrane protein</topology>
    </subcellularLocation>
</comment>
<comment type="caution">
    <text evidence="8">The sequence shown here is derived from an EMBL/GenBank/DDBJ whole genome shotgun (WGS) entry which is preliminary data.</text>
</comment>
<dbReference type="InterPro" id="IPR000276">
    <property type="entry name" value="GPCR_Rhodpsn"/>
</dbReference>
<dbReference type="CDD" id="cd00637">
    <property type="entry name" value="7tm_classA_rhodopsin-like"/>
    <property type="match status" value="1"/>
</dbReference>
<evidence type="ECO:0000313" key="9">
    <source>
        <dbReference type="Proteomes" id="UP001152795"/>
    </source>
</evidence>
<evidence type="ECO:0000256" key="5">
    <source>
        <dbReference type="ARBA" id="ARBA00023136"/>
    </source>
</evidence>
<dbReference type="PRINTS" id="PR00237">
    <property type="entry name" value="GPCRRHODOPSN"/>
</dbReference>